<dbReference type="EMBL" id="BOMH01000024">
    <property type="protein sequence ID" value="GID65368.1"/>
    <property type="molecule type" value="Genomic_DNA"/>
</dbReference>
<comment type="caution">
    <text evidence="2">The sequence shown here is derived from an EMBL/GenBank/DDBJ whole genome shotgun (WGS) entry which is preliminary data.</text>
</comment>
<evidence type="ECO:0000313" key="2">
    <source>
        <dbReference type="EMBL" id="GID65368.1"/>
    </source>
</evidence>
<reference evidence="2" key="1">
    <citation type="submission" date="2021-01" db="EMBL/GenBank/DDBJ databases">
        <title>Whole genome shotgun sequence of Actinoplanes cyaneus NBRC 14990.</title>
        <authorList>
            <person name="Komaki H."/>
            <person name="Tamura T."/>
        </authorList>
    </citation>
    <scope>NUCLEOTIDE SEQUENCE</scope>
    <source>
        <strain evidence="2">NBRC 14990</strain>
    </source>
</reference>
<organism evidence="2 3">
    <name type="scientific">Actinoplanes cyaneus</name>
    <dbReference type="NCBI Taxonomy" id="52696"/>
    <lineage>
        <taxon>Bacteria</taxon>
        <taxon>Bacillati</taxon>
        <taxon>Actinomycetota</taxon>
        <taxon>Actinomycetes</taxon>
        <taxon>Micromonosporales</taxon>
        <taxon>Micromonosporaceae</taxon>
        <taxon>Actinoplanes</taxon>
    </lineage>
</organism>
<evidence type="ECO:0000313" key="3">
    <source>
        <dbReference type="Proteomes" id="UP000619479"/>
    </source>
</evidence>
<protein>
    <submittedName>
        <fullName evidence="2">Uncharacterized protein</fullName>
    </submittedName>
</protein>
<proteinExistence type="predicted"/>
<evidence type="ECO:0000256" key="1">
    <source>
        <dbReference type="SAM" id="MobiDB-lite"/>
    </source>
</evidence>
<dbReference type="Proteomes" id="UP000619479">
    <property type="component" value="Unassembled WGS sequence"/>
</dbReference>
<name>A0A919IL11_9ACTN</name>
<gene>
    <name evidence="2" type="ORF">Acy02nite_32490</name>
</gene>
<feature type="compositionally biased region" description="Low complexity" evidence="1">
    <location>
        <begin position="31"/>
        <end position="44"/>
    </location>
</feature>
<sequence length="100" mass="10566">MCVRVTGKLAAAAVEEAGAAVSSPSSPPHPLSTVSPAASASPAARARRETEMGKDMWDLSIAKLGEAKLSDASLSKQYGVLVLVRLTFHRISAMDMRENR</sequence>
<keyword evidence="3" id="KW-1185">Reference proteome</keyword>
<dbReference type="AlphaFoldDB" id="A0A919IL11"/>
<accession>A0A919IL11</accession>
<feature type="region of interest" description="Disordered" evidence="1">
    <location>
        <begin position="17"/>
        <end position="51"/>
    </location>
</feature>